<dbReference type="OrthoDB" id="2142759at2759"/>
<protein>
    <recommendedName>
        <fullName evidence="1">2EXR domain-containing protein</fullName>
    </recommendedName>
</protein>
<dbReference type="AlphaFoldDB" id="A0A1R3RJ28"/>
<name>A0A1R3RJ28_ASPC5</name>
<keyword evidence="3" id="KW-1185">Reference proteome</keyword>
<evidence type="ECO:0000259" key="1">
    <source>
        <dbReference type="Pfam" id="PF20150"/>
    </source>
</evidence>
<proteinExistence type="predicted"/>
<dbReference type="Proteomes" id="UP000188318">
    <property type="component" value="Unassembled WGS sequence"/>
</dbReference>
<reference evidence="3" key="1">
    <citation type="journal article" date="2017" name="Genome Biol.">
        <title>Comparative genomics reveals high biological diversity and specific adaptations in the industrially and medically important fungal genus Aspergillus.</title>
        <authorList>
            <person name="de Vries R.P."/>
            <person name="Riley R."/>
            <person name="Wiebenga A."/>
            <person name="Aguilar-Osorio G."/>
            <person name="Amillis S."/>
            <person name="Uchima C.A."/>
            <person name="Anderluh G."/>
            <person name="Asadollahi M."/>
            <person name="Askin M."/>
            <person name="Barry K."/>
            <person name="Battaglia E."/>
            <person name="Bayram O."/>
            <person name="Benocci T."/>
            <person name="Braus-Stromeyer S.A."/>
            <person name="Caldana C."/>
            <person name="Canovas D."/>
            <person name="Cerqueira G.C."/>
            <person name="Chen F."/>
            <person name="Chen W."/>
            <person name="Choi C."/>
            <person name="Clum A."/>
            <person name="Dos Santos R.A."/>
            <person name="Damasio A.R."/>
            <person name="Diallinas G."/>
            <person name="Emri T."/>
            <person name="Fekete E."/>
            <person name="Flipphi M."/>
            <person name="Freyberg S."/>
            <person name="Gallo A."/>
            <person name="Gournas C."/>
            <person name="Habgood R."/>
            <person name="Hainaut M."/>
            <person name="Harispe M.L."/>
            <person name="Henrissat B."/>
            <person name="Hilden K.S."/>
            <person name="Hope R."/>
            <person name="Hossain A."/>
            <person name="Karabika E."/>
            <person name="Karaffa L."/>
            <person name="Karanyi Z."/>
            <person name="Krasevec N."/>
            <person name="Kuo A."/>
            <person name="Kusch H."/>
            <person name="LaButti K."/>
            <person name="Lagendijk E.L."/>
            <person name="Lapidus A."/>
            <person name="Levasseur A."/>
            <person name="Lindquist E."/>
            <person name="Lipzen A."/>
            <person name="Logrieco A.F."/>
            <person name="MacCabe A."/>
            <person name="Maekelae M.R."/>
            <person name="Malavazi I."/>
            <person name="Melin P."/>
            <person name="Meyer V."/>
            <person name="Mielnichuk N."/>
            <person name="Miskei M."/>
            <person name="Molnar A.P."/>
            <person name="Mule G."/>
            <person name="Ngan C.Y."/>
            <person name="Orejas M."/>
            <person name="Orosz E."/>
            <person name="Ouedraogo J.P."/>
            <person name="Overkamp K.M."/>
            <person name="Park H.-S."/>
            <person name="Perrone G."/>
            <person name="Piumi F."/>
            <person name="Punt P.J."/>
            <person name="Ram A.F."/>
            <person name="Ramon A."/>
            <person name="Rauscher S."/>
            <person name="Record E."/>
            <person name="Riano-Pachon D.M."/>
            <person name="Robert V."/>
            <person name="Roehrig J."/>
            <person name="Ruller R."/>
            <person name="Salamov A."/>
            <person name="Salih N.S."/>
            <person name="Samson R.A."/>
            <person name="Sandor E."/>
            <person name="Sanguinetti M."/>
            <person name="Schuetze T."/>
            <person name="Sepcic K."/>
            <person name="Shelest E."/>
            <person name="Sherlock G."/>
            <person name="Sophianopoulou V."/>
            <person name="Squina F.M."/>
            <person name="Sun H."/>
            <person name="Susca A."/>
            <person name="Todd R.B."/>
            <person name="Tsang A."/>
            <person name="Unkles S.E."/>
            <person name="van de Wiele N."/>
            <person name="van Rossen-Uffink D."/>
            <person name="Oliveira J.V."/>
            <person name="Vesth T.C."/>
            <person name="Visser J."/>
            <person name="Yu J.-H."/>
            <person name="Zhou M."/>
            <person name="Andersen M.R."/>
            <person name="Archer D.B."/>
            <person name="Baker S.E."/>
            <person name="Benoit I."/>
            <person name="Brakhage A.A."/>
            <person name="Braus G.H."/>
            <person name="Fischer R."/>
            <person name="Frisvad J.C."/>
            <person name="Goldman G.H."/>
            <person name="Houbraken J."/>
            <person name="Oakley B."/>
            <person name="Pocsi I."/>
            <person name="Scazzocchio C."/>
            <person name="Seiboth B."/>
            <person name="vanKuyk P.A."/>
            <person name="Wortman J."/>
            <person name="Dyer P.S."/>
            <person name="Grigoriev I.V."/>
        </authorList>
    </citation>
    <scope>NUCLEOTIDE SEQUENCE [LARGE SCALE GENOMIC DNA]</scope>
    <source>
        <strain evidence="3">ITEM 5010</strain>
    </source>
</reference>
<dbReference type="InterPro" id="IPR045518">
    <property type="entry name" value="2EXR"/>
</dbReference>
<dbReference type="VEuPathDB" id="FungiDB:ASPCADRAFT_131118"/>
<organism evidence="2 3">
    <name type="scientific">Aspergillus carbonarius (strain ITEM 5010)</name>
    <dbReference type="NCBI Taxonomy" id="602072"/>
    <lineage>
        <taxon>Eukaryota</taxon>
        <taxon>Fungi</taxon>
        <taxon>Dikarya</taxon>
        <taxon>Ascomycota</taxon>
        <taxon>Pezizomycotina</taxon>
        <taxon>Eurotiomycetes</taxon>
        <taxon>Eurotiomycetidae</taxon>
        <taxon>Eurotiales</taxon>
        <taxon>Aspergillaceae</taxon>
        <taxon>Aspergillus</taxon>
        <taxon>Aspergillus subgen. Circumdati</taxon>
    </lineage>
</organism>
<dbReference type="PANTHER" id="PTHR35910">
    <property type="entry name" value="2EXR DOMAIN-CONTAINING PROTEIN"/>
    <property type="match status" value="1"/>
</dbReference>
<dbReference type="PANTHER" id="PTHR35910:SF6">
    <property type="entry name" value="2EXR DOMAIN-CONTAINING PROTEIN"/>
    <property type="match status" value="1"/>
</dbReference>
<evidence type="ECO:0000313" key="2">
    <source>
        <dbReference type="EMBL" id="OOF94495.1"/>
    </source>
</evidence>
<accession>A0A1R3RJ28</accession>
<dbReference type="EMBL" id="KV907501">
    <property type="protein sequence ID" value="OOF94495.1"/>
    <property type="molecule type" value="Genomic_DNA"/>
</dbReference>
<evidence type="ECO:0000313" key="3">
    <source>
        <dbReference type="Proteomes" id="UP000188318"/>
    </source>
</evidence>
<dbReference type="STRING" id="602072.A0A1R3RJ28"/>
<gene>
    <name evidence="2" type="ORF">ASPCADRAFT_131118</name>
</gene>
<sequence length="331" mass="38447">MAELKYIQARMGKFVDTKDTANTSQIPIHRKTTRKAQEQRNQSTTTFEIMRLPTKVRLRIWEATWPKSRIVGHRMASNRDNEEQELIHYLQVVGSLEAYSNADYYKILNHAVIEPCPDPVALQICRESRTHTLSTYIPMMNNRFPFGSFYFDPRRDMLLLCWDFDLCKPSLDLYYGEQMSRFQNVMIDGHFWAKDYGECYEDALEAIQPDTPDGLYWLFEALYEAWGVGLDPCGVRAAVRFVSTILDRTEAFQRLHGRLFLVNDIGEMEIVEDLGKIMLEDGEEGTEEECLGVTGSDVALYTYLGFVEISRDHSRIDAIQFCTCSRHPRRE</sequence>
<feature type="domain" description="2EXR" evidence="1">
    <location>
        <begin position="50"/>
        <end position="158"/>
    </location>
</feature>
<dbReference type="Pfam" id="PF20150">
    <property type="entry name" value="2EXR"/>
    <property type="match status" value="1"/>
</dbReference>